<evidence type="ECO:0000256" key="6">
    <source>
        <dbReference type="ARBA" id="ARBA00022692"/>
    </source>
</evidence>
<keyword evidence="6 13" id="KW-0812">Transmembrane</keyword>
<dbReference type="PANTHER" id="PTHR35864:SF1">
    <property type="entry name" value="ZINC METALLOPROTEASE YWHC-RELATED"/>
    <property type="match status" value="1"/>
</dbReference>
<dbReference type="GO" id="GO:0005886">
    <property type="term" value="C:plasma membrane"/>
    <property type="evidence" value="ECO:0007669"/>
    <property type="project" value="UniProtKB-SubCell"/>
</dbReference>
<dbReference type="InterPro" id="IPR008915">
    <property type="entry name" value="Peptidase_M50"/>
</dbReference>
<evidence type="ECO:0000256" key="11">
    <source>
        <dbReference type="ARBA" id="ARBA00023049"/>
    </source>
</evidence>
<reference evidence="15 16" key="1">
    <citation type="journal article" date="2011" name="EMBO J.">
        <title>Structural diversity of bacterial flagellar motors.</title>
        <authorList>
            <person name="Chen S."/>
            <person name="Beeby M."/>
            <person name="Murphy G.E."/>
            <person name="Leadbetter J.R."/>
            <person name="Hendrixson D.R."/>
            <person name="Briegel A."/>
            <person name="Li Z."/>
            <person name="Shi J."/>
            <person name="Tocheva E.I."/>
            <person name="Muller A."/>
            <person name="Dobro M.J."/>
            <person name="Jensen G.J."/>
        </authorList>
    </citation>
    <scope>NUCLEOTIDE SEQUENCE [LARGE SCALE GENOMIC DNA]</scope>
    <source>
        <strain evidence="15 16">DSM 6540</strain>
    </source>
</reference>
<keyword evidence="11" id="KW-0482">Metalloprotease</keyword>
<evidence type="ECO:0000256" key="3">
    <source>
        <dbReference type="ARBA" id="ARBA00007931"/>
    </source>
</evidence>
<keyword evidence="4" id="KW-1003">Cell membrane</keyword>
<evidence type="ECO:0000313" key="16">
    <source>
        <dbReference type="Proteomes" id="UP000003240"/>
    </source>
</evidence>
<accession>F7NK10</accession>
<keyword evidence="10 13" id="KW-1133">Transmembrane helix</keyword>
<feature type="domain" description="Peptidase M50" evidence="14">
    <location>
        <begin position="121"/>
        <end position="179"/>
    </location>
</feature>
<evidence type="ECO:0000256" key="7">
    <source>
        <dbReference type="ARBA" id="ARBA00022723"/>
    </source>
</evidence>
<dbReference type="GO" id="GO:0046872">
    <property type="term" value="F:metal ion binding"/>
    <property type="evidence" value="ECO:0007669"/>
    <property type="project" value="UniProtKB-KW"/>
</dbReference>
<dbReference type="AlphaFoldDB" id="F7NK10"/>
<evidence type="ECO:0000259" key="14">
    <source>
        <dbReference type="Pfam" id="PF02163"/>
    </source>
</evidence>
<evidence type="ECO:0000313" key="15">
    <source>
        <dbReference type="EMBL" id="EGO63657.1"/>
    </source>
</evidence>
<dbReference type="GO" id="GO:0006508">
    <property type="term" value="P:proteolysis"/>
    <property type="evidence" value="ECO:0007669"/>
    <property type="project" value="UniProtKB-KW"/>
</dbReference>
<evidence type="ECO:0000256" key="10">
    <source>
        <dbReference type="ARBA" id="ARBA00022989"/>
    </source>
</evidence>
<comment type="similarity">
    <text evidence="3">Belongs to the peptidase M50B family.</text>
</comment>
<organism evidence="15 16">
    <name type="scientific">Acetonema longum DSM 6540</name>
    <dbReference type="NCBI Taxonomy" id="1009370"/>
    <lineage>
        <taxon>Bacteria</taxon>
        <taxon>Bacillati</taxon>
        <taxon>Bacillota</taxon>
        <taxon>Negativicutes</taxon>
        <taxon>Acetonemataceae</taxon>
        <taxon>Acetonema</taxon>
    </lineage>
</organism>
<dbReference type="Pfam" id="PF02163">
    <property type="entry name" value="Peptidase_M50"/>
    <property type="match status" value="1"/>
</dbReference>
<dbReference type="InterPro" id="IPR044537">
    <property type="entry name" value="Rip2-like"/>
</dbReference>
<dbReference type="GO" id="GO:0008237">
    <property type="term" value="F:metallopeptidase activity"/>
    <property type="evidence" value="ECO:0007669"/>
    <property type="project" value="UniProtKB-KW"/>
</dbReference>
<feature type="transmembrane region" description="Helical" evidence="13">
    <location>
        <begin position="170"/>
        <end position="192"/>
    </location>
</feature>
<evidence type="ECO:0000256" key="12">
    <source>
        <dbReference type="ARBA" id="ARBA00023136"/>
    </source>
</evidence>
<evidence type="ECO:0000256" key="8">
    <source>
        <dbReference type="ARBA" id="ARBA00022801"/>
    </source>
</evidence>
<evidence type="ECO:0000256" key="13">
    <source>
        <dbReference type="SAM" id="Phobius"/>
    </source>
</evidence>
<sequence length="207" mass="23016">MFGFDSDMIFRIPALLAALTIHEYAHARMAVSLGDPTPKYLGRLTLNPVAHLDPIGLIMLWLFRFGWAKPVPFNPYNFQDVKKDTMLVAFAGPASNILLAFTVAVLMGGILPLLGIRSFVIDQILIWTYQYNLGFAVFNLLPIPPLDGSKILGSLLPGRQAEWWESIEQYAPMFMIALLAFGFIGPIISPLINSLHRIIMGIVGIIF</sequence>
<protein>
    <submittedName>
        <fullName evidence="15">Peptidase M50</fullName>
    </submittedName>
</protein>
<dbReference type="RefSeq" id="WP_004095956.1">
    <property type="nucleotide sequence ID" value="NZ_AFGF01000102.1"/>
</dbReference>
<keyword evidence="9" id="KW-0862">Zinc</keyword>
<dbReference type="EMBL" id="AFGF01000102">
    <property type="protein sequence ID" value="EGO63657.1"/>
    <property type="molecule type" value="Genomic_DNA"/>
</dbReference>
<evidence type="ECO:0000256" key="9">
    <source>
        <dbReference type="ARBA" id="ARBA00022833"/>
    </source>
</evidence>
<comment type="subcellular location">
    <subcellularLocation>
        <location evidence="2">Cell membrane</location>
        <topology evidence="2">Multi-pass membrane protein</topology>
    </subcellularLocation>
</comment>
<keyword evidence="7" id="KW-0479">Metal-binding</keyword>
<keyword evidence="12 13" id="KW-0472">Membrane</keyword>
<dbReference type="InterPro" id="IPR052348">
    <property type="entry name" value="Metallopeptidase_M50B"/>
</dbReference>
<feature type="transmembrane region" description="Helical" evidence="13">
    <location>
        <begin position="87"/>
        <end position="111"/>
    </location>
</feature>
<keyword evidence="8" id="KW-0378">Hydrolase</keyword>
<evidence type="ECO:0000256" key="5">
    <source>
        <dbReference type="ARBA" id="ARBA00022670"/>
    </source>
</evidence>
<evidence type="ECO:0000256" key="2">
    <source>
        <dbReference type="ARBA" id="ARBA00004651"/>
    </source>
</evidence>
<dbReference type="Proteomes" id="UP000003240">
    <property type="component" value="Unassembled WGS sequence"/>
</dbReference>
<comment type="caution">
    <text evidence="15">The sequence shown here is derived from an EMBL/GenBank/DDBJ whole genome shotgun (WGS) entry which is preliminary data.</text>
</comment>
<keyword evidence="5" id="KW-0645">Protease</keyword>
<dbReference type="STRING" id="1009370.ALO_12109"/>
<name>F7NK10_9FIRM</name>
<comment type="cofactor">
    <cofactor evidence="1">
        <name>Zn(2+)</name>
        <dbReference type="ChEBI" id="CHEBI:29105"/>
    </cofactor>
</comment>
<dbReference type="PANTHER" id="PTHR35864">
    <property type="entry name" value="ZINC METALLOPROTEASE MJ0611-RELATED"/>
    <property type="match status" value="1"/>
</dbReference>
<evidence type="ECO:0000256" key="1">
    <source>
        <dbReference type="ARBA" id="ARBA00001947"/>
    </source>
</evidence>
<dbReference type="CDD" id="cd06158">
    <property type="entry name" value="S2P-M50_like_1"/>
    <property type="match status" value="1"/>
</dbReference>
<gene>
    <name evidence="15" type="ORF">ALO_12109</name>
</gene>
<proteinExistence type="inferred from homology"/>
<evidence type="ECO:0000256" key="4">
    <source>
        <dbReference type="ARBA" id="ARBA00022475"/>
    </source>
</evidence>
<keyword evidence="16" id="KW-1185">Reference proteome</keyword>
<dbReference type="eggNOG" id="COG1994">
    <property type="taxonomic scope" value="Bacteria"/>
</dbReference>